<dbReference type="CDD" id="cd13957">
    <property type="entry name" value="PT_UbiA_Cox10"/>
    <property type="match status" value="1"/>
</dbReference>
<keyword evidence="16" id="KW-1185">Reference proteome</keyword>
<feature type="transmembrane region" description="Helical" evidence="14">
    <location>
        <begin position="151"/>
        <end position="169"/>
    </location>
</feature>
<dbReference type="HAMAP" id="MF_00154">
    <property type="entry name" value="CyoE_CtaB"/>
    <property type="match status" value="1"/>
</dbReference>
<feature type="transmembrane region" description="Helical" evidence="14">
    <location>
        <begin position="231"/>
        <end position="246"/>
    </location>
</feature>
<name>A0A7T0KKC4_9CORY</name>
<evidence type="ECO:0000256" key="12">
    <source>
        <dbReference type="ARBA" id="ARBA00042475"/>
    </source>
</evidence>
<feature type="transmembrane region" description="Helical" evidence="14">
    <location>
        <begin position="181"/>
        <end position="203"/>
    </location>
</feature>
<dbReference type="GO" id="GO:0008495">
    <property type="term" value="F:protoheme IX farnesyltransferase activity"/>
    <property type="evidence" value="ECO:0007669"/>
    <property type="project" value="UniProtKB-UniRule"/>
</dbReference>
<organism evidence="15 16">
    <name type="scientific">Corynebacterium qintianiae</name>
    <dbReference type="NCBI Taxonomy" id="2709392"/>
    <lineage>
        <taxon>Bacteria</taxon>
        <taxon>Bacillati</taxon>
        <taxon>Actinomycetota</taxon>
        <taxon>Actinomycetes</taxon>
        <taxon>Mycobacteriales</taxon>
        <taxon>Corynebacteriaceae</taxon>
        <taxon>Corynebacterium</taxon>
    </lineage>
</organism>
<feature type="transmembrane region" description="Helical" evidence="14">
    <location>
        <begin position="50"/>
        <end position="74"/>
    </location>
</feature>
<dbReference type="PANTHER" id="PTHR43448:SF7">
    <property type="entry name" value="4-HYDROXYBENZOATE SOLANESYLTRANSFERASE"/>
    <property type="match status" value="1"/>
</dbReference>
<comment type="miscellaneous">
    <text evidence="14">Carbon 2 of the heme B porphyrin ring is defined according to the Fischer nomenclature.</text>
</comment>
<reference evidence="15 16" key="1">
    <citation type="submission" date="2020-11" db="EMBL/GenBank/DDBJ databases">
        <title>Corynebacterium sp. MC1420.</title>
        <authorList>
            <person name="Zhou J."/>
        </authorList>
    </citation>
    <scope>NUCLEOTIDE SEQUENCE [LARGE SCALE GENOMIC DNA]</scope>
    <source>
        <strain evidence="15 16">MC1420</strain>
    </source>
</reference>
<keyword evidence="6 14" id="KW-0812">Transmembrane</keyword>
<dbReference type="GO" id="GO:0005886">
    <property type="term" value="C:plasma membrane"/>
    <property type="evidence" value="ECO:0007669"/>
    <property type="project" value="UniProtKB-SubCell"/>
</dbReference>
<dbReference type="Pfam" id="PF01040">
    <property type="entry name" value="UbiA"/>
    <property type="match status" value="1"/>
</dbReference>
<evidence type="ECO:0000256" key="11">
    <source>
        <dbReference type="ARBA" id="ARBA00040810"/>
    </source>
</evidence>
<comment type="function">
    <text evidence="14">Converts heme B (protoheme IX) to heme O by substitution of the vinyl group on carbon 2 of heme B porphyrin ring with a hydroxyethyl farnesyl side group.</text>
</comment>
<gene>
    <name evidence="14" type="primary">ctaB</name>
    <name evidence="15" type="ORF">G7Y29_05670</name>
</gene>
<evidence type="ECO:0000256" key="10">
    <source>
        <dbReference type="ARBA" id="ARBA00030253"/>
    </source>
</evidence>
<dbReference type="InterPro" id="IPR044878">
    <property type="entry name" value="UbiA_sf"/>
</dbReference>
<evidence type="ECO:0000256" key="8">
    <source>
        <dbReference type="ARBA" id="ARBA00023133"/>
    </source>
</evidence>
<evidence type="ECO:0000256" key="3">
    <source>
        <dbReference type="ARBA" id="ARBA00012292"/>
    </source>
</evidence>
<comment type="subcellular location">
    <subcellularLocation>
        <location evidence="1 14">Cell membrane</location>
        <topology evidence="1 14">Multi-pass membrane protein</topology>
    </subcellularLocation>
</comment>
<dbReference type="PANTHER" id="PTHR43448">
    <property type="entry name" value="PROTOHEME IX FARNESYLTRANSFERASE, MITOCHONDRIAL"/>
    <property type="match status" value="1"/>
</dbReference>
<accession>A0A7T0KKC4</accession>
<evidence type="ECO:0000256" key="1">
    <source>
        <dbReference type="ARBA" id="ARBA00004651"/>
    </source>
</evidence>
<evidence type="ECO:0000256" key="5">
    <source>
        <dbReference type="ARBA" id="ARBA00022679"/>
    </source>
</evidence>
<feature type="transmembrane region" description="Helical" evidence="14">
    <location>
        <begin position="121"/>
        <end position="139"/>
    </location>
</feature>
<comment type="pathway">
    <text evidence="2 14">Porphyrin-containing compound metabolism; heme O biosynthesis; heme O from protoheme: step 1/1.</text>
</comment>
<keyword evidence="7 14" id="KW-1133">Transmembrane helix</keyword>
<evidence type="ECO:0000256" key="14">
    <source>
        <dbReference type="HAMAP-Rule" id="MF_00154"/>
    </source>
</evidence>
<dbReference type="KEGG" id="cqn:G7Y29_05670"/>
<evidence type="ECO:0000256" key="9">
    <source>
        <dbReference type="ARBA" id="ARBA00023136"/>
    </source>
</evidence>
<sequence length="317" mass="35660">MPGWLLFAGGVVFLETIKAYFALTKPRVIELLLVAAIPAMLQANRGSVDLWLILGTLLGGWMGAGAANTFNMVADYDIDQKMGRTRARPLVRHKLTKNKAAIFAWTLLVLSVLWLGIVCNSWLAAFFVILTNWFYIFVYTKWLKRRTWQNVIWGGAAGCMPVLVGWAVIRDNVHDGSPDRWWQAVVLFMIIFFWTPPHTWALAMKYKDDYARAEVPMLPVVATPQETTRQIVFYSWLTVFTSLFLVPAASWIYLAAAVLSGGAFLVMATRLHQGVARGQDVKPLKLFILSNNYLAVLFLALSVDAVLGWQPLGEMIF</sequence>
<dbReference type="GO" id="GO:0048034">
    <property type="term" value="P:heme O biosynthetic process"/>
    <property type="evidence" value="ECO:0007669"/>
    <property type="project" value="UniProtKB-UniRule"/>
</dbReference>
<feature type="transmembrane region" description="Helical" evidence="14">
    <location>
        <begin position="292"/>
        <end position="312"/>
    </location>
</feature>
<dbReference type="InterPro" id="IPR000537">
    <property type="entry name" value="UbiA_prenyltransferase"/>
</dbReference>
<keyword evidence="4 14" id="KW-1003">Cell membrane</keyword>
<evidence type="ECO:0000313" key="15">
    <source>
        <dbReference type="EMBL" id="QPK82401.1"/>
    </source>
</evidence>
<evidence type="ECO:0000256" key="4">
    <source>
        <dbReference type="ARBA" id="ARBA00022475"/>
    </source>
</evidence>
<keyword evidence="9 14" id="KW-0472">Membrane</keyword>
<evidence type="ECO:0000256" key="6">
    <source>
        <dbReference type="ARBA" id="ARBA00022692"/>
    </source>
</evidence>
<dbReference type="Gene3D" id="1.10.357.140">
    <property type="entry name" value="UbiA prenyltransferase"/>
    <property type="match status" value="1"/>
</dbReference>
<dbReference type="InterPro" id="IPR006369">
    <property type="entry name" value="Protohaem_IX_farnesylTrfase"/>
</dbReference>
<dbReference type="EC" id="2.5.1.141" evidence="3 14"/>
<feature type="transmembrane region" description="Helical" evidence="14">
    <location>
        <begin position="95"/>
        <end position="115"/>
    </location>
</feature>
<feature type="transmembrane region" description="Helical" evidence="14">
    <location>
        <begin position="252"/>
        <end position="271"/>
    </location>
</feature>
<dbReference type="EMBL" id="CP064955">
    <property type="protein sequence ID" value="QPK82401.1"/>
    <property type="molecule type" value="Genomic_DNA"/>
</dbReference>
<keyword evidence="5 14" id="KW-0808">Transferase</keyword>
<dbReference type="UniPathway" id="UPA00834">
    <property type="reaction ID" value="UER00712"/>
</dbReference>
<dbReference type="AlphaFoldDB" id="A0A7T0KKC4"/>
<protein>
    <recommendedName>
        <fullName evidence="11 14">Protoheme IX farnesyltransferase</fullName>
        <ecNumber evidence="3 14">2.5.1.141</ecNumber>
    </recommendedName>
    <alternativeName>
        <fullName evidence="12 14">Heme B farnesyltransferase</fullName>
    </alternativeName>
    <alternativeName>
        <fullName evidence="10 14">Heme O synthase</fullName>
    </alternativeName>
</protein>
<evidence type="ECO:0000256" key="13">
    <source>
        <dbReference type="ARBA" id="ARBA00047690"/>
    </source>
</evidence>
<evidence type="ECO:0000313" key="16">
    <source>
        <dbReference type="Proteomes" id="UP000594586"/>
    </source>
</evidence>
<dbReference type="NCBIfam" id="TIGR01473">
    <property type="entry name" value="cyoE_ctaB"/>
    <property type="match status" value="1"/>
</dbReference>
<dbReference type="Proteomes" id="UP000594586">
    <property type="component" value="Chromosome"/>
</dbReference>
<proteinExistence type="inferred from homology"/>
<comment type="similarity">
    <text evidence="14">Belongs to the UbiA prenyltransferase family. Protoheme IX farnesyltransferase subfamily.</text>
</comment>
<evidence type="ECO:0000256" key="7">
    <source>
        <dbReference type="ARBA" id="ARBA00022989"/>
    </source>
</evidence>
<keyword evidence="8 14" id="KW-0350">Heme biosynthesis</keyword>
<comment type="catalytic activity">
    <reaction evidence="13 14">
        <text>heme b + (2E,6E)-farnesyl diphosphate + H2O = Fe(II)-heme o + diphosphate</text>
        <dbReference type="Rhea" id="RHEA:28070"/>
        <dbReference type="ChEBI" id="CHEBI:15377"/>
        <dbReference type="ChEBI" id="CHEBI:33019"/>
        <dbReference type="ChEBI" id="CHEBI:60344"/>
        <dbReference type="ChEBI" id="CHEBI:60530"/>
        <dbReference type="ChEBI" id="CHEBI:175763"/>
        <dbReference type="EC" id="2.5.1.141"/>
    </reaction>
</comment>
<evidence type="ECO:0000256" key="2">
    <source>
        <dbReference type="ARBA" id="ARBA00004919"/>
    </source>
</evidence>
<dbReference type="NCBIfam" id="NF003349">
    <property type="entry name" value="PRK04375.1-2"/>
    <property type="match status" value="1"/>
</dbReference>